<dbReference type="Proteomes" id="UP000186308">
    <property type="component" value="Unassembled WGS sequence"/>
</dbReference>
<gene>
    <name evidence="2" type="ORF">SAMN05421828_11568</name>
</gene>
<accession>A0A8G2CLU8</accession>
<feature type="transmembrane region" description="Helical" evidence="1">
    <location>
        <begin position="60"/>
        <end position="80"/>
    </location>
</feature>
<feature type="transmembrane region" description="Helical" evidence="1">
    <location>
        <begin position="177"/>
        <end position="200"/>
    </location>
</feature>
<keyword evidence="1" id="KW-0472">Membrane</keyword>
<dbReference type="EMBL" id="FTNE01000015">
    <property type="protein sequence ID" value="SIR10022.1"/>
    <property type="molecule type" value="Genomic_DNA"/>
</dbReference>
<keyword evidence="1" id="KW-0812">Transmembrane</keyword>
<evidence type="ECO:0000313" key="2">
    <source>
        <dbReference type="EMBL" id="SIR10022.1"/>
    </source>
</evidence>
<protein>
    <submittedName>
        <fullName evidence="2">Uncharacterized membrane protein YoaK, UPF0700 family</fullName>
    </submittedName>
</protein>
<comment type="caution">
    <text evidence="2">The sequence shown here is derived from an EMBL/GenBank/DDBJ whole genome shotgun (WGS) entry which is preliminary data.</text>
</comment>
<feature type="transmembrane region" description="Helical" evidence="1">
    <location>
        <begin position="33"/>
        <end position="53"/>
    </location>
</feature>
<dbReference type="OrthoDB" id="4272751at2"/>
<dbReference type="AlphaFoldDB" id="A0A8G2CLU8"/>
<feature type="transmembrane region" description="Helical" evidence="1">
    <location>
        <begin position="121"/>
        <end position="141"/>
    </location>
</feature>
<reference evidence="2 3" key="1">
    <citation type="submission" date="2017-01" db="EMBL/GenBank/DDBJ databases">
        <authorList>
            <person name="Varghese N."/>
            <person name="Submissions S."/>
        </authorList>
    </citation>
    <scope>NUCLEOTIDE SEQUENCE [LARGE SCALE GENOMIC DNA]</scope>
    <source>
        <strain evidence="2 3">ATCC 35905</strain>
    </source>
</reference>
<proteinExistence type="predicted"/>
<organism evidence="2 3">
    <name type="scientific">Acidiphilium rubrum</name>
    <dbReference type="NCBI Taxonomy" id="526"/>
    <lineage>
        <taxon>Bacteria</taxon>
        <taxon>Pseudomonadati</taxon>
        <taxon>Pseudomonadota</taxon>
        <taxon>Alphaproteobacteria</taxon>
        <taxon>Acetobacterales</taxon>
        <taxon>Acidocellaceae</taxon>
        <taxon>Acidiphilium</taxon>
    </lineage>
</organism>
<dbReference type="PANTHER" id="PTHR37314:SF4">
    <property type="entry name" value="UPF0700 TRANSMEMBRANE PROTEIN YOAK"/>
    <property type="match status" value="1"/>
</dbReference>
<evidence type="ECO:0000313" key="3">
    <source>
        <dbReference type="Proteomes" id="UP000186308"/>
    </source>
</evidence>
<dbReference type="Pfam" id="PF06912">
    <property type="entry name" value="DUF1275"/>
    <property type="match status" value="1"/>
</dbReference>
<keyword evidence="3" id="KW-1185">Reference proteome</keyword>
<feature type="transmembrane region" description="Helical" evidence="1">
    <location>
        <begin position="92"/>
        <end position="114"/>
    </location>
</feature>
<dbReference type="PANTHER" id="PTHR37314">
    <property type="entry name" value="SLR0142 PROTEIN"/>
    <property type="match status" value="1"/>
</dbReference>
<evidence type="ECO:0000256" key="1">
    <source>
        <dbReference type="SAM" id="Phobius"/>
    </source>
</evidence>
<dbReference type="RefSeq" id="WP_029311689.1">
    <property type="nucleotide sequence ID" value="NZ_FTNE01000015.1"/>
</dbReference>
<name>A0A8G2CLU8_ACIRU</name>
<keyword evidence="1" id="KW-1133">Transmembrane helix</keyword>
<sequence>MSAGQHNVGAGAAVTLMCLTSGATDVLSYLTLGHIFTSSMTGVMALLIIALAVGKRPTAIRAGISIASYLVGGALAAMLRRPKHAPDSARRSVRRLLIVEALLLAVYCVIAASAPHPVTGALRDILIVLSAMTMGIQSVAARQTHEQGITTVVLNTTMTSIVVALTERGPGRRSKPLSAHFGLKIIAIAGYVTGAAVVAAALVNHWFAADLVPLAATCVALTLYLRRSEG</sequence>
<feature type="transmembrane region" description="Helical" evidence="1">
    <location>
        <begin position="206"/>
        <end position="225"/>
    </location>
</feature>
<dbReference type="InterPro" id="IPR010699">
    <property type="entry name" value="DUF1275"/>
</dbReference>